<dbReference type="EMBL" id="LN555523">
    <property type="protein sequence ID" value="CED93656.1"/>
    <property type="molecule type" value="Genomic_DNA"/>
</dbReference>
<dbReference type="GO" id="GO:0005524">
    <property type="term" value="F:ATP binding"/>
    <property type="evidence" value="ECO:0007669"/>
    <property type="project" value="UniProtKB-KW"/>
</dbReference>
<evidence type="ECO:0000256" key="7">
    <source>
        <dbReference type="ARBA" id="ARBA00022989"/>
    </source>
</evidence>
<dbReference type="PROSITE" id="PS50929">
    <property type="entry name" value="ABC_TM1F"/>
    <property type="match status" value="1"/>
</dbReference>
<evidence type="ECO:0000313" key="13">
    <source>
        <dbReference type="Proteomes" id="UP000245622"/>
    </source>
</evidence>
<dbReference type="SUPFAM" id="SSF90123">
    <property type="entry name" value="ABC transporter transmembrane region"/>
    <property type="match status" value="1"/>
</dbReference>
<feature type="domain" description="ABC transporter" evidence="10">
    <location>
        <begin position="335"/>
        <end position="569"/>
    </location>
</feature>
<dbReference type="InterPro" id="IPR011527">
    <property type="entry name" value="ABC1_TM_dom"/>
</dbReference>
<sequence>MVNKRLLSLCEDSKKWVGMTVLMNWISIICNIAIVVYIGNVVDKLYNNDFNINMLGSAIFIIAMLGIRFVCNFLSTKFSSKSSTEVRKGLRSKIYQKLLDLGVNYKDTISTSSTVQISVDGVEALEIYFGRYLPQLFYSLLAPLTLFVVVAPISFKAAIVLLICVPLIPVSIIAVMKFAKKLLGKYWGIYTNLGDSFLENLHGLTTLKIYDLDAEKNEEMNKEAENFRNITMKVLSMQLNSINIMDLIAFGGSALGIIIAISQYSQGNITIGQVLIIILLSSEFFIPLRLLGSYFHVAMNGMAASDKIFNLLDTEIEKIENLTKEEMNLLKDINIEIKNVDFSYNKERKVLKNVNVTIPKGKMIALVGESGCGKSTITNLLLKQEKVDSGEITLNGINLNYIPFEVLTKKVGFINHSAYIFNGTIEDNLRMGKFDANEREINEALKKANLYDFVQSLPEKLQTNVGEGGAFLSGGQKQRLALARTIITNPEIYIFDEATSNIDVESEEKIWKAIYELAENKTVIVISHRLANVKNADNIYVLDKGNIVESGSHKDLMMYNGKYAQLVNHQISLESIYKENVMQKEVAISE</sequence>
<dbReference type="PROSITE" id="PS50893">
    <property type="entry name" value="ABC_TRANSPORTER_2"/>
    <property type="match status" value="1"/>
</dbReference>
<dbReference type="InterPro" id="IPR003593">
    <property type="entry name" value="AAA+_ATPase"/>
</dbReference>
<keyword evidence="3" id="KW-1003">Cell membrane</keyword>
<keyword evidence="4 9" id="KW-0812">Transmembrane</keyword>
<dbReference type="PANTHER" id="PTHR43394">
    <property type="entry name" value="ATP-DEPENDENT PERMEASE MDL1, MITOCHONDRIAL"/>
    <property type="match status" value="1"/>
</dbReference>
<protein>
    <submittedName>
        <fullName evidence="12">Iron-sulfur clusters transporter atm1,mitochondrial</fullName>
    </submittedName>
</protein>
<keyword evidence="7 9" id="KW-1133">Transmembrane helix</keyword>
<dbReference type="InterPro" id="IPR036640">
    <property type="entry name" value="ABC1_TM_sf"/>
</dbReference>
<proteinExistence type="predicted"/>
<dbReference type="PANTHER" id="PTHR43394:SF1">
    <property type="entry name" value="ATP-BINDING CASSETTE SUB-FAMILY B MEMBER 10, MITOCHONDRIAL"/>
    <property type="match status" value="1"/>
</dbReference>
<evidence type="ECO:0000256" key="4">
    <source>
        <dbReference type="ARBA" id="ARBA00022692"/>
    </source>
</evidence>
<dbReference type="GeneID" id="82205083"/>
<dbReference type="AlphaFoldDB" id="A0A1V1I0B0"/>
<keyword evidence="13" id="KW-1185">Reference proteome</keyword>
<accession>A0A1V1I0B0</accession>
<keyword evidence="6" id="KW-0067">ATP-binding</keyword>
<dbReference type="CDD" id="cd18781">
    <property type="entry name" value="ABC_6TM_AarD_CydDC_like"/>
    <property type="match status" value="1"/>
</dbReference>
<dbReference type="GO" id="GO:0005886">
    <property type="term" value="C:plasma membrane"/>
    <property type="evidence" value="ECO:0007669"/>
    <property type="project" value="UniProtKB-SubCell"/>
</dbReference>
<feature type="transmembrane region" description="Helical" evidence="9">
    <location>
        <begin position="159"/>
        <end position="179"/>
    </location>
</feature>
<dbReference type="InterPro" id="IPR027417">
    <property type="entry name" value="P-loop_NTPase"/>
</dbReference>
<organism evidence="12 13">
    <name type="scientific">Romboutsia ilealis</name>
    <dbReference type="NCBI Taxonomy" id="1115758"/>
    <lineage>
        <taxon>Bacteria</taxon>
        <taxon>Bacillati</taxon>
        <taxon>Bacillota</taxon>
        <taxon>Clostridia</taxon>
        <taxon>Peptostreptococcales</taxon>
        <taxon>Peptostreptococcaceae</taxon>
        <taxon>Romboutsia</taxon>
    </lineage>
</organism>
<keyword evidence="5" id="KW-0547">Nucleotide-binding</keyword>
<evidence type="ECO:0000259" key="11">
    <source>
        <dbReference type="PROSITE" id="PS50929"/>
    </source>
</evidence>
<evidence type="ECO:0000259" key="10">
    <source>
        <dbReference type="PROSITE" id="PS50893"/>
    </source>
</evidence>
<evidence type="ECO:0000256" key="8">
    <source>
        <dbReference type="ARBA" id="ARBA00023136"/>
    </source>
</evidence>
<dbReference type="GO" id="GO:0016887">
    <property type="term" value="F:ATP hydrolysis activity"/>
    <property type="evidence" value="ECO:0007669"/>
    <property type="project" value="InterPro"/>
</dbReference>
<dbReference type="SUPFAM" id="SSF52540">
    <property type="entry name" value="P-loop containing nucleoside triphosphate hydrolases"/>
    <property type="match status" value="1"/>
</dbReference>
<feature type="transmembrane region" description="Helical" evidence="9">
    <location>
        <begin position="242"/>
        <end position="264"/>
    </location>
</feature>
<feature type="transmembrane region" description="Helical" evidence="9">
    <location>
        <begin position="50"/>
        <end position="71"/>
    </location>
</feature>
<evidence type="ECO:0000256" key="3">
    <source>
        <dbReference type="ARBA" id="ARBA00022475"/>
    </source>
</evidence>
<keyword evidence="2" id="KW-0813">Transport</keyword>
<name>A0A1V1I0B0_9FIRM</name>
<dbReference type="Gene3D" id="3.40.50.300">
    <property type="entry name" value="P-loop containing nucleotide triphosphate hydrolases"/>
    <property type="match status" value="1"/>
</dbReference>
<gene>
    <name evidence="12" type="ORF">CRIB_905</name>
</gene>
<dbReference type="RefSeq" id="WP_180703354.1">
    <property type="nucleotide sequence ID" value="NZ_LN555523.1"/>
</dbReference>
<dbReference type="Proteomes" id="UP000245622">
    <property type="component" value="Chromosome 1"/>
</dbReference>
<feature type="domain" description="ABC transmembrane type-1" evidence="11">
    <location>
        <begin position="21"/>
        <end position="300"/>
    </location>
</feature>
<dbReference type="Pfam" id="PF00005">
    <property type="entry name" value="ABC_tran"/>
    <property type="match status" value="1"/>
</dbReference>
<feature type="transmembrane region" description="Helical" evidence="9">
    <location>
        <begin position="270"/>
        <end position="292"/>
    </location>
</feature>
<dbReference type="InterPro" id="IPR003439">
    <property type="entry name" value="ABC_transporter-like_ATP-bd"/>
</dbReference>
<evidence type="ECO:0000256" key="5">
    <source>
        <dbReference type="ARBA" id="ARBA00022741"/>
    </source>
</evidence>
<evidence type="ECO:0000313" key="12">
    <source>
        <dbReference type="EMBL" id="CED93656.1"/>
    </source>
</evidence>
<dbReference type="KEGG" id="ril:CRIB_905"/>
<evidence type="ECO:0000256" key="6">
    <source>
        <dbReference type="ARBA" id="ARBA00022840"/>
    </source>
</evidence>
<evidence type="ECO:0000256" key="9">
    <source>
        <dbReference type="SAM" id="Phobius"/>
    </source>
</evidence>
<dbReference type="SMART" id="SM00382">
    <property type="entry name" value="AAA"/>
    <property type="match status" value="1"/>
</dbReference>
<dbReference type="InterPro" id="IPR017871">
    <property type="entry name" value="ABC_transporter-like_CS"/>
</dbReference>
<dbReference type="InterPro" id="IPR039421">
    <property type="entry name" value="Type_1_exporter"/>
</dbReference>
<evidence type="ECO:0000256" key="1">
    <source>
        <dbReference type="ARBA" id="ARBA00004651"/>
    </source>
</evidence>
<dbReference type="FunFam" id="3.40.50.300:FF:000854">
    <property type="entry name" value="Multidrug ABC transporter ATP-binding protein"/>
    <property type="match status" value="1"/>
</dbReference>
<feature type="transmembrane region" description="Helical" evidence="9">
    <location>
        <begin position="21"/>
        <end position="38"/>
    </location>
</feature>
<dbReference type="GO" id="GO:0015421">
    <property type="term" value="F:ABC-type oligopeptide transporter activity"/>
    <property type="evidence" value="ECO:0007669"/>
    <property type="project" value="TreeGrafter"/>
</dbReference>
<dbReference type="Pfam" id="PF00664">
    <property type="entry name" value="ABC_membrane"/>
    <property type="match status" value="1"/>
</dbReference>
<dbReference type="Gene3D" id="1.20.1560.10">
    <property type="entry name" value="ABC transporter type 1, transmembrane domain"/>
    <property type="match status" value="1"/>
</dbReference>
<evidence type="ECO:0000256" key="2">
    <source>
        <dbReference type="ARBA" id="ARBA00022448"/>
    </source>
</evidence>
<comment type="subcellular location">
    <subcellularLocation>
        <location evidence="1">Cell membrane</location>
        <topology evidence="1">Multi-pass membrane protein</topology>
    </subcellularLocation>
</comment>
<keyword evidence="8 9" id="KW-0472">Membrane</keyword>
<reference evidence="12 13" key="1">
    <citation type="submission" date="2014-04" db="EMBL/GenBank/DDBJ databases">
        <authorList>
            <person name="Hornung B.V."/>
        </authorList>
    </citation>
    <scope>NUCLEOTIDE SEQUENCE [LARGE SCALE GENOMIC DNA]</scope>
    <source>
        <strain evidence="12 13">CRIB</strain>
    </source>
</reference>
<dbReference type="PROSITE" id="PS00211">
    <property type="entry name" value="ABC_TRANSPORTER_1"/>
    <property type="match status" value="1"/>
</dbReference>
<feature type="transmembrane region" description="Helical" evidence="9">
    <location>
        <begin position="136"/>
        <end position="153"/>
    </location>
</feature>